<dbReference type="InterPro" id="IPR036196">
    <property type="entry name" value="Ptyr_pPase_sf"/>
</dbReference>
<dbReference type="CDD" id="cd16343">
    <property type="entry name" value="LMWPTP"/>
    <property type="match status" value="1"/>
</dbReference>
<evidence type="ECO:0000256" key="4">
    <source>
        <dbReference type="ARBA" id="ARBA00022912"/>
    </source>
</evidence>
<evidence type="ECO:0000259" key="5">
    <source>
        <dbReference type="SMART" id="SM00226"/>
    </source>
</evidence>
<dbReference type="InterPro" id="IPR017867">
    <property type="entry name" value="Tyr_phospatase_low_mol_wt"/>
</dbReference>
<dbReference type="SMART" id="SM00226">
    <property type="entry name" value="LMWPc"/>
    <property type="match status" value="1"/>
</dbReference>
<accession>A0ABU3AAN9</accession>
<dbReference type="PANTHER" id="PTHR11717:SF7">
    <property type="entry name" value="LOW MOLECULAR WEIGHT PHOSPHOTYROSINE PROTEIN PHOSPHATASE"/>
    <property type="match status" value="1"/>
</dbReference>
<sequence>MTKVLMVCLGNICRSPLAEGILRSKVNSSLVLVDSAGTAGYHIGHPPDLRSIEVAKKHHLDISEQRCRKFSPTDFDKFDVIYAMDGANYDDILAHASKDSDKEKVMLLLDEASLSNNEVPDPYYGELDGFETIFQMISVACESIAHKLEANGR</sequence>
<evidence type="ECO:0000256" key="2">
    <source>
        <dbReference type="ARBA" id="ARBA00013064"/>
    </source>
</evidence>
<reference evidence="6 7" key="1">
    <citation type="submission" date="2023-09" db="EMBL/GenBank/DDBJ databases">
        <authorList>
            <person name="Rey-Velasco X."/>
        </authorList>
    </citation>
    <scope>NUCLEOTIDE SEQUENCE [LARGE SCALE GENOMIC DNA]</scope>
    <source>
        <strain evidence="6 7">F388</strain>
    </source>
</reference>
<dbReference type="PANTHER" id="PTHR11717">
    <property type="entry name" value="LOW MOLECULAR WEIGHT PROTEIN TYROSINE PHOSPHATASE"/>
    <property type="match status" value="1"/>
</dbReference>
<dbReference type="Proteomes" id="UP001255246">
    <property type="component" value="Unassembled WGS sequence"/>
</dbReference>
<evidence type="ECO:0000313" key="7">
    <source>
        <dbReference type="Proteomes" id="UP001255246"/>
    </source>
</evidence>
<evidence type="ECO:0000313" key="6">
    <source>
        <dbReference type="EMBL" id="MDT0607252.1"/>
    </source>
</evidence>
<dbReference type="EC" id="3.1.3.48" evidence="2"/>
<dbReference type="InterPro" id="IPR050438">
    <property type="entry name" value="LMW_PTPase"/>
</dbReference>
<feature type="domain" description="Phosphotyrosine protein phosphatase I" evidence="5">
    <location>
        <begin position="2"/>
        <end position="147"/>
    </location>
</feature>
<evidence type="ECO:0000256" key="3">
    <source>
        <dbReference type="ARBA" id="ARBA00022801"/>
    </source>
</evidence>
<keyword evidence="4" id="KW-0904">Protein phosphatase</keyword>
<dbReference type="Gene3D" id="3.40.50.2300">
    <property type="match status" value="1"/>
</dbReference>
<proteinExistence type="inferred from homology"/>
<dbReference type="SUPFAM" id="SSF52788">
    <property type="entry name" value="Phosphotyrosine protein phosphatases I"/>
    <property type="match status" value="1"/>
</dbReference>
<gene>
    <name evidence="6" type="ORF">RM706_09435</name>
</gene>
<dbReference type="InterPro" id="IPR023485">
    <property type="entry name" value="Ptyr_pPase"/>
</dbReference>
<keyword evidence="3 6" id="KW-0378">Hydrolase</keyword>
<dbReference type="Pfam" id="PF01451">
    <property type="entry name" value="LMWPc"/>
    <property type="match status" value="1"/>
</dbReference>
<protein>
    <recommendedName>
        <fullName evidence="2">protein-tyrosine-phosphatase</fullName>
        <ecNumber evidence="2">3.1.3.48</ecNumber>
    </recommendedName>
</protein>
<name>A0ABU3AAN9_9FLAO</name>
<comment type="caution">
    <text evidence="6">The sequence shown here is derived from an EMBL/GenBank/DDBJ whole genome shotgun (WGS) entry which is preliminary data.</text>
</comment>
<dbReference type="PRINTS" id="PR00719">
    <property type="entry name" value="LMWPTPASE"/>
</dbReference>
<evidence type="ECO:0000256" key="1">
    <source>
        <dbReference type="ARBA" id="ARBA00011063"/>
    </source>
</evidence>
<comment type="similarity">
    <text evidence="1">Belongs to the low molecular weight phosphotyrosine protein phosphatase family.</text>
</comment>
<dbReference type="EMBL" id="JAVRHR010000002">
    <property type="protein sequence ID" value="MDT0607252.1"/>
    <property type="molecule type" value="Genomic_DNA"/>
</dbReference>
<organism evidence="6 7">
    <name type="scientific">Croceitalea rosinachiae</name>
    <dbReference type="NCBI Taxonomy" id="3075596"/>
    <lineage>
        <taxon>Bacteria</taxon>
        <taxon>Pseudomonadati</taxon>
        <taxon>Bacteroidota</taxon>
        <taxon>Flavobacteriia</taxon>
        <taxon>Flavobacteriales</taxon>
        <taxon>Flavobacteriaceae</taxon>
        <taxon>Croceitalea</taxon>
    </lineage>
</organism>
<keyword evidence="7" id="KW-1185">Reference proteome</keyword>
<dbReference type="GO" id="GO:0004725">
    <property type="term" value="F:protein tyrosine phosphatase activity"/>
    <property type="evidence" value="ECO:0007669"/>
    <property type="project" value="UniProtKB-EC"/>
</dbReference>
<dbReference type="RefSeq" id="WP_311350811.1">
    <property type="nucleotide sequence ID" value="NZ_JAVRHR010000002.1"/>
</dbReference>